<evidence type="ECO:0000256" key="1">
    <source>
        <dbReference type="ARBA" id="ARBA00001933"/>
    </source>
</evidence>
<dbReference type="RefSeq" id="WP_342589476.1">
    <property type="nucleotide sequence ID" value="NZ_JAGGLG010000020.1"/>
</dbReference>
<dbReference type="Pfam" id="PF00266">
    <property type="entry name" value="Aminotran_5"/>
    <property type="match status" value="1"/>
</dbReference>
<dbReference type="InterPro" id="IPR010970">
    <property type="entry name" value="Cys_dSase_SufS"/>
</dbReference>
<dbReference type="PANTHER" id="PTHR43586">
    <property type="entry name" value="CYSTEINE DESULFURASE"/>
    <property type="match status" value="1"/>
</dbReference>
<comment type="caution">
    <text evidence="8">The sequence shown here is derived from an EMBL/GenBank/DDBJ whole genome shotgun (WGS) entry which is preliminary data.</text>
</comment>
<dbReference type="Proteomes" id="UP001519289">
    <property type="component" value="Unassembled WGS sequence"/>
</dbReference>
<evidence type="ECO:0000313" key="8">
    <source>
        <dbReference type="EMBL" id="MBP2018985.1"/>
    </source>
</evidence>
<evidence type="ECO:0000256" key="2">
    <source>
        <dbReference type="ARBA" id="ARBA00010447"/>
    </source>
</evidence>
<comment type="similarity">
    <text evidence="2">Belongs to the class-V pyridoxal-phosphate-dependent aminotransferase family. Csd subfamily.</text>
</comment>
<dbReference type="Gene3D" id="3.90.1150.10">
    <property type="entry name" value="Aspartate Aminotransferase, domain 1"/>
    <property type="match status" value="1"/>
</dbReference>
<accession>A0ABS4JTY0</accession>
<dbReference type="Gene3D" id="3.40.640.10">
    <property type="entry name" value="Type I PLP-dependent aspartate aminotransferase-like (Major domain)"/>
    <property type="match status" value="1"/>
</dbReference>
<dbReference type="InterPro" id="IPR015421">
    <property type="entry name" value="PyrdxlP-dep_Trfase_major"/>
</dbReference>
<evidence type="ECO:0000256" key="3">
    <source>
        <dbReference type="ARBA" id="ARBA00012239"/>
    </source>
</evidence>
<dbReference type="InterPro" id="IPR000192">
    <property type="entry name" value="Aminotrans_V_dom"/>
</dbReference>
<keyword evidence="4 8" id="KW-0808">Transferase</keyword>
<dbReference type="GO" id="GO:0009000">
    <property type="term" value="F:selenocysteine lyase activity"/>
    <property type="evidence" value="ECO:0007669"/>
    <property type="project" value="UniProtKB-EC"/>
</dbReference>
<evidence type="ECO:0000313" key="9">
    <source>
        <dbReference type="Proteomes" id="UP001519289"/>
    </source>
</evidence>
<keyword evidence="5" id="KW-0663">Pyridoxal phosphate</keyword>
<dbReference type="NCBIfam" id="TIGR01979">
    <property type="entry name" value="sufS"/>
    <property type="match status" value="1"/>
</dbReference>
<evidence type="ECO:0000256" key="4">
    <source>
        <dbReference type="ARBA" id="ARBA00022679"/>
    </source>
</evidence>
<proteinExistence type="inferred from homology"/>
<name>A0ABS4JTY0_9FIRM</name>
<protein>
    <recommendedName>
        <fullName evidence="3">cysteine desulfurase</fullName>
        <ecNumber evidence="3">2.8.1.7</ecNumber>
    </recommendedName>
</protein>
<evidence type="ECO:0000256" key="5">
    <source>
        <dbReference type="ARBA" id="ARBA00022898"/>
    </source>
</evidence>
<comment type="cofactor">
    <cofactor evidence="1">
        <name>pyridoxal 5'-phosphate</name>
        <dbReference type="ChEBI" id="CHEBI:597326"/>
    </cofactor>
</comment>
<evidence type="ECO:0000256" key="6">
    <source>
        <dbReference type="ARBA" id="ARBA00050776"/>
    </source>
</evidence>
<reference evidence="8 9" key="1">
    <citation type="submission" date="2021-03" db="EMBL/GenBank/DDBJ databases">
        <title>Genomic Encyclopedia of Type Strains, Phase IV (KMG-IV): sequencing the most valuable type-strain genomes for metagenomic binning, comparative biology and taxonomic classification.</title>
        <authorList>
            <person name="Goeker M."/>
        </authorList>
    </citation>
    <scope>NUCLEOTIDE SEQUENCE [LARGE SCALE GENOMIC DNA]</scope>
    <source>
        <strain evidence="8 9">DSM 27138</strain>
    </source>
</reference>
<dbReference type="InterPro" id="IPR015424">
    <property type="entry name" value="PyrdxlP-dep_Trfase"/>
</dbReference>
<comment type="catalytic activity">
    <reaction evidence="6">
        <text>(sulfur carrier)-H + L-cysteine = (sulfur carrier)-SH + L-alanine</text>
        <dbReference type="Rhea" id="RHEA:43892"/>
        <dbReference type="Rhea" id="RHEA-COMP:14737"/>
        <dbReference type="Rhea" id="RHEA-COMP:14739"/>
        <dbReference type="ChEBI" id="CHEBI:29917"/>
        <dbReference type="ChEBI" id="CHEBI:35235"/>
        <dbReference type="ChEBI" id="CHEBI:57972"/>
        <dbReference type="ChEBI" id="CHEBI:64428"/>
        <dbReference type="EC" id="2.8.1.7"/>
    </reaction>
</comment>
<dbReference type="PANTHER" id="PTHR43586:SF8">
    <property type="entry name" value="CYSTEINE DESULFURASE 1, CHLOROPLASTIC"/>
    <property type="match status" value="1"/>
</dbReference>
<dbReference type="SUPFAM" id="SSF53383">
    <property type="entry name" value="PLP-dependent transferases"/>
    <property type="match status" value="1"/>
</dbReference>
<dbReference type="InterPro" id="IPR015422">
    <property type="entry name" value="PyrdxlP-dep_Trfase_small"/>
</dbReference>
<sequence length="410" mass="45012">MALDVARIRQDFPILHQEMNGHPLVYLDNAATTQKPRQVIQALVEYYEGYNANVHRGIHTLAERATDAYEGARAKIARFIGSPSPNQVIFTRNGTEGLNMVAYGWLRQRLKPGDVIIASGMEHHSNLIPWQQAAAATGAQIRYIDLLPDGTLSQEHYDRLLSEGNVRFVALTGASNVLGTINPVKEMVAKAHQVGAKVAVDAVQVVPHMPVDVVDWDADWIAAAGHKMLAPTGTGFLWGKMELLEEMEPTYFGGSMISEAHLSGAKWAECPAKFEAGTPNIADFIAFGAAVDYLSALGMENVYAHEKALTEYAWERLSAIDGMRLFGPRQPRAGLISFDVAGIHPHDMSAVLNAEGVAIRVGHHCAQPLMELLDVPATNRASFYIYNTKEEVDRLVDALLHAKEFFGYDV</sequence>
<dbReference type="EC" id="2.8.1.7" evidence="3"/>
<evidence type="ECO:0000259" key="7">
    <source>
        <dbReference type="Pfam" id="PF00266"/>
    </source>
</evidence>
<dbReference type="EMBL" id="JAGGLG010000020">
    <property type="protein sequence ID" value="MBP2018985.1"/>
    <property type="molecule type" value="Genomic_DNA"/>
</dbReference>
<keyword evidence="9" id="KW-1185">Reference proteome</keyword>
<dbReference type="GO" id="GO:0031071">
    <property type="term" value="F:cysteine desulfurase activity"/>
    <property type="evidence" value="ECO:0007669"/>
    <property type="project" value="UniProtKB-EC"/>
</dbReference>
<dbReference type="CDD" id="cd06453">
    <property type="entry name" value="SufS_like"/>
    <property type="match status" value="1"/>
</dbReference>
<organism evidence="8 9">
    <name type="scientific">Symbiobacterium terraclitae</name>
    <dbReference type="NCBI Taxonomy" id="557451"/>
    <lineage>
        <taxon>Bacteria</taxon>
        <taxon>Bacillati</taxon>
        <taxon>Bacillota</taxon>
        <taxon>Clostridia</taxon>
        <taxon>Eubacteriales</taxon>
        <taxon>Symbiobacteriaceae</taxon>
        <taxon>Symbiobacterium</taxon>
    </lineage>
</organism>
<gene>
    <name evidence="8" type="ORF">J2Z79_002401</name>
</gene>
<feature type="domain" description="Aminotransferase class V" evidence="7">
    <location>
        <begin position="25"/>
        <end position="395"/>
    </location>
</feature>
<keyword evidence="8" id="KW-0456">Lyase</keyword>